<feature type="compositionally biased region" description="Basic residues" evidence="1">
    <location>
        <begin position="389"/>
        <end position="404"/>
    </location>
</feature>
<dbReference type="InterPro" id="IPR050194">
    <property type="entry name" value="Glycosyltransferase_grp1"/>
</dbReference>
<dbReference type="Proteomes" id="UP000725649">
    <property type="component" value="Unassembled WGS sequence"/>
</dbReference>
<proteinExistence type="predicted"/>
<evidence type="ECO:0000313" key="4">
    <source>
        <dbReference type="EMBL" id="MBE6421637.1"/>
    </source>
</evidence>
<evidence type="ECO:0000256" key="1">
    <source>
        <dbReference type="SAM" id="MobiDB-lite"/>
    </source>
</evidence>
<dbReference type="AlphaFoldDB" id="A0A928DS11"/>
<dbReference type="PANTHER" id="PTHR45947:SF3">
    <property type="entry name" value="SULFOQUINOVOSYL TRANSFERASE SQD2"/>
    <property type="match status" value="1"/>
</dbReference>
<evidence type="ECO:0000259" key="2">
    <source>
        <dbReference type="Pfam" id="PF00534"/>
    </source>
</evidence>
<feature type="domain" description="Glycosyltransferase subfamily 4-like N-terminal" evidence="3">
    <location>
        <begin position="16"/>
        <end position="183"/>
    </location>
</feature>
<organism evidence="4 5">
    <name type="scientific">Candidatus Avelusimicrobium gallicola</name>
    <dbReference type="NCBI Taxonomy" id="2562704"/>
    <lineage>
        <taxon>Bacteria</taxon>
        <taxon>Pseudomonadati</taxon>
        <taxon>Elusimicrobiota</taxon>
        <taxon>Elusimicrobia</taxon>
        <taxon>Elusimicrobiales</taxon>
        <taxon>Elusimicrobiaceae</taxon>
        <taxon>Candidatus Avelusimicrobium</taxon>
    </lineage>
</organism>
<dbReference type="Gene3D" id="3.40.50.2000">
    <property type="entry name" value="Glycogen Phosphorylase B"/>
    <property type="match status" value="2"/>
</dbReference>
<dbReference type="Pfam" id="PF00534">
    <property type="entry name" value="Glycos_transf_1"/>
    <property type="match status" value="1"/>
</dbReference>
<evidence type="ECO:0000259" key="3">
    <source>
        <dbReference type="Pfam" id="PF13439"/>
    </source>
</evidence>
<feature type="domain" description="Glycosyl transferase family 1" evidence="2">
    <location>
        <begin position="197"/>
        <end position="357"/>
    </location>
</feature>
<comment type="caution">
    <text evidence="4">The sequence shown here is derived from an EMBL/GenBank/DDBJ whole genome shotgun (WGS) entry which is preliminary data.</text>
</comment>
<gene>
    <name evidence="4" type="ORF">E7027_05900</name>
</gene>
<dbReference type="SUPFAM" id="SSF53756">
    <property type="entry name" value="UDP-Glycosyltransferase/glycogen phosphorylase"/>
    <property type="match status" value="1"/>
</dbReference>
<sequence length="410" mass="46226">MQKTKVLYFITRMDQGGAQASVLLTLKNVNKQQFATYLATGPGGRLDGKLKHDSQNVFFISALRHAIHPKYFFHDCWAILQMGRVLRQVKPDIVHTNAPKAGVLGRIAARIFYRKAKVVHTFHGLGFAKEHGEKQFKFFVMVEKFCAKFTDVLVFVSRKNAAEAKQLGIGKGVRTELIRAGINFNPILPLKFDPVAKKASLKIPANAKVVLALANFKPLKNPIHFVLAAYKVLSQMKNVYFIYTGDGPLKKTAENLAKNLSIEKQVIFPGWRNDPLELLAISDVYASVSLREGLPMSILEAMAMRVPAVCYDVDGISEVLTNNKTGFLVPVNDINMLADKLKVLLRHAALRERFEAAIDHRDFSEFTATTMVKKQERLYRSLVPPTKKNGGKRHFFRRRKHFKKPNPGVK</sequence>
<protein>
    <submittedName>
        <fullName evidence="4">Glycosyltransferase family 4 protein</fullName>
    </submittedName>
</protein>
<dbReference type="Pfam" id="PF13439">
    <property type="entry name" value="Glyco_transf_4"/>
    <property type="match status" value="1"/>
</dbReference>
<dbReference type="InterPro" id="IPR028098">
    <property type="entry name" value="Glyco_trans_4-like_N"/>
</dbReference>
<evidence type="ECO:0000313" key="5">
    <source>
        <dbReference type="Proteomes" id="UP000725649"/>
    </source>
</evidence>
<dbReference type="InterPro" id="IPR001296">
    <property type="entry name" value="Glyco_trans_1"/>
</dbReference>
<name>A0A928DS11_9BACT</name>
<dbReference type="EMBL" id="SUVG01000006">
    <property type="protein sequence ID" value="MBE6421637.1"/>
    <property type="molecule type" value="Genomic_DNA"/>
</dbReference>
<dbReference type="GO" id="GO:0016757">
    <property type="term" value="F:glycosyltransferase activity"/>
    <property type="evidence" value="ECO:0007669"/>
    <property type="project" value="InterPro"/>
</dbReference>
<dbReference type="CDD" id="cd03808">
    <property type="entry name" value="GT4_CapM-like"/>
    <property type="match status" value="1"/>
</dbReference>
<dbReference type="PANTHER" id="PTHR45947">
    <property type="entry name" value="SULFOQUINOVOSYL TRANSFERASE SQD2"/>
    <property type="match status" value="1"/>
</dbReference>
<feature type="region of interest" description="Disordered" evidence="1">
    <location>
        <begin position="383"/>
        <end position="410"/>
    </location>
</feature>
<reference evidence="4" key="1">
    <citation type="submission" date="2019-04" db="EMBL/GenBank/DDBJ databases">
        <title>Evolution of Biomass-Degrading Anaerobic Consortia Revealed by Metagenomics.</title>
        <authorList>
            <person name="Peng X."/>
        </authorList>
    </citation>
    <scope>NUCLEOTIDE SEQUENCE</scope>
    <source>
        <strain evidence="4">SIG66</strain>
    </source>
</reference>
<accession>A0A928DS11</accession>